<evidence type="ECO:0000313" key="1">
    <source>
        <dbReference type="EnsemblPlants" id="PGSC0003DMT400066747"/>
    </source>
</evidence>
<protein>
    <submittedName>
        <fullName evidence="1">Uncharacterized protein</fullName>
    </submittedName>
</protein>
<accession>M1CG43</accession>
<dbReference type="InParanoid" id="M1CG43"/>
<dbReference type="Gramene" id="PGSC0003DMT400066747">
    <property type="protein sequence ID" value="PGSC0003DMT400066747"/>
    <property type="gene ID" value="PGSC0003DMG400025942"/>
</dbReference>
<dbReference type="EnsemblPlants" id="PGSC0003DMT400066747">
    <property type="protein sequence ID" value="PGSC0003DMT400066747"/>
    <property type="gene ID" value="PGSC0003DMG400025942"/>
</dbReference>
<evidence type="ECO:0000313" key="2">
    <source>
        <dbReference type="Proteomes" id="UP000011115"/>
    </source>
</evidence>
<keyword evidence="2" id="KW-1185">Reference proteome</keyword>
<name>M1CG43_SOLTU</name>
<reference evidence="1" key="2">
    <citation type="submission" date="2015-06" db="UniProtKB">
        <authorList>
            <consortium name="EnsemblPlants"/>
        </authorList>
    </citation>
    <scope>IDENTIFICATION</scope>
    <source>
        <strain evidence="1">DM1-3 516 R44</strain>
    </source>
</reference>
<proteinExistence type="predicted"/>
<sequence>MSKHHLPDAVWCCQLSRCSNSLEFPSCCMACCNAISKKQNKTYSRDLLLLYSA</sequence>
<dbReference type="AlphaFoldDB" id="M1CG43"/>
<dbReference type="Proteomes" id="UP000011115">
    <property type="component" value="Unassembled WGS sequence"/>
</dbReference>
<dbReference type="PaxDb" id="4113-PGSC0003DMT400066747"/>
<reference evidence="2" key="1">
    <citation type="journal article" date="2011" name="Nature">
        <title>Genome sequence and analysis of the tuber crop potato.</title>
        <authorList>
            <consortium name="The Potato Genome Sequencing Consortium"/>
        </authorList>
    </citation>
    <scope>NUCLEOTIDE SEQUENCE [LARGE SCALE GENOMIC DNA]</scope>
    <source>
        <strain evidence="2">cv. DM1-3 516 R44</strain>
    </source>
</reference>
<dbReference type="HOGENOM" id="CLU_3072431_0_0_1"/>
<organism evidence="1 2">
    <name type="scientific">Solanum tuberosum</name>
    <name type="common">Potato</name>
    <dbReference type="NCBI Taxonomy" id="4113"/>
    <lineage>
        <taxon>Eukaryota</taxon>
        <taxon>Viridiplantae</taxon>
        <taxon>Streptophyta</taxon>
        <taxon>Embryophyta</taxon>
        <taxon>Tracheophyta</taxon>
        <taxon>Spermatophyta</taxon>
        <taxon>Magnoliopsida</taxon>
        <taxon>eudicotyledons</taxon>
        <taxon>Gunneridae</taxon>
        <taxon>Pentapetalae</taxon>
        <taxon>asterids</taxon>
        <taxon>lamiids</taxon>
        <taxon>Solanales</taxon>
        <taxon>Solanaceae</taxon>
        <taxon>Solanoideae</taxon>
        <taxon>Solaneae</taxon>
        <taxon>Solanum</taxon>
    </lineage>
</organism>